<dbReference type="GO" id="GO:0033711">
    <property type="term" value="F:4-phosphoerythronate dehydrogenase activity"/>
    <property type="evidence" value="ECO:0007669"/>
    <property type="project" value="UniProtKB-EC"/>
</dbReference>
<gene>
    <name evidence="3" type="ORF">ACFQ14_10865</name>
</gene>
<dbReference type="Gene3D" id="3.40.50.720">
    <property type="entry name" value="NAD(P)-binding Rossmann-like Domain"/>
    <property type="match status" value="1"/>
</dbReference>
<protein>
    <submittedName>
        <fullName evidence="3">SDR family oxidoreductase</fullName>
        <ecNumber evidence="3">1.1.1.290</ecNumber>
    </submittedName>
</protein>
<evidence type="ECO:0000259" key="2">
    <source>
        <dbReference type="Pfam" id="PF01370"/>
    </source>
</evidence>
<dbReference type="InterPro" id="IPR036291">
    <property type="entry name" value="NAD(P)-bd_dom_sf"/>
</dbReference>
<keyword evidence="1" id="KW-0520">NAD</keyword>
<keyword evidence="3" id="KW-0560">Oxidoreductase</keyword>
<accession>A0ABW3FHF7</accession>
<dbReference type="EC" id="1.1.1.290" evidence="3"/>
<proteinExistence type="predicted"/>
<dbReference type="Proteomes" id="UP001597101">
    <property type="component" value="Unassembled WGS sequence"/>
</dbReference>
<evidence type="ECO:0000256" key="1">
    <source>
        <dbReference type="ARBA" id="ARBA00023027"/>
    </source>
</evidence>
<comment type="caution">
    <text evidence="3">The sequence shown here is derived from an EMBL/GenBank/DDBJ whole genome shotgun (WGS) entry which is preliminary data.</text>
</comment>
<dbReference type="CDD" id="cd05266">
    <property type="entry name" value="SDR_a4"/>
    <property type="match status" value="1"/>
</dbReference>
<dbReference type="EMBL" id="JBHTJV010000009">
    <property type="protein sequence ID" value="MFD0916908.1"/>
    <property type="molecule type" value="Genomic_DNA"/>
</dbReference>
<feature type="domain" description="NAD-dependent epimerase/dehydratase" evidence="2">
    <location>
        <begin position="3"/>
        <end position="219"/>
    </location>
</feature>
<organism evidence="3 4">
    <name type="scientific">Pseudahrensia aquimaris</name>
    <dbReference type="NCBI Taxonomy" id="744461"/>
    <lineage>
        <taxon>Bacteria</taxon>
        <taxon>Pseudomonadati</taxon>
        <taxon>Pseudomonadota</taxon>
        <taxon>Alphaproteobacteria</taxon>
        <taxon>Hyphomicrobiales</taxon>
        <taxon>Ahrensiaceae</taxon>
        <taxon>Pseudahrensia</taxon>
    </lineage>
</organism>
<reference evidence="4" key="1">
    <citation type="journal article" date="2019" name="Int. J. Syst. Evol. Microbiol.">
        <title>The Global Catalogue of Microorganisms (GCM) 10K type strain sequencing project: providing services to taxonomists for standard genome sequencing and annotation.</title>
        <authorList>
            <consortium name="The Broad Institute Genomics Platform"/>
            <consortium name="The Broad Institute Genome Sequencing Center for Infectious Disease"/>
            <person name="Wu L."/>
            <person name="Ma J."/>
        </authorList>
    </citation>
    <scope>NUCLEOTIDE SEQUENCE [LARGE SCALE GENOMIC DNA]</scope>
    <source>
        <strain evidence="4">CCUG 60023</strain>
    </source>
</reference>
<dbReference type="SUPFAM" id="SSF51735">
    <property type="entry name" value="NAD(P)-binding Rossmann-fold domains"/>
    <property type="match status" value="1"/>
</dbReference>
<dbReference type="Pfam" id="PF01370">
    <property type="entry name" value="Epimerase"/>
    <property type="match status" value="1"/>
</dbReference>
<dbReference type="PANTHER" id="PTHR43574">
    <property type="entry name" value="EPIMERASE-RELATED"/>
    <property type="match status" value="1"/>
</dbReference>
<evidence type="ECO:0000313" key="3">
    <source>
        <dbReference type="EMBL" id="MFD0916908.1"/>
    </source>
</evidence>
<keyword evidence="4" id="KW-1185">Reference proteome</keyword>
<dbReference type="RefSeq" id="WP_377212954.1">
    <property type="nucleotide sequence ID" value="NZ_JBHTJV010000009.1"/>
</dbReference>
<sequence length="298" mass="32325">MNMLVLGAGFSGTAIAQTALKHGATVFGTTRSDDKAARLEELGITPIVFDGANLSPALEQALGKVTHLIVSIAPPRAEADDPDAIVDPTLQALGDLSLTKAAPSLRWIGYLSTVGVYGNHDGAWVDEATPAKPTSERSRQRVRAEAEWMAVGEATGLPVGTFRLSGIYGPGRNAFRTIEKGKSRRLVKQGQVFNRIHVGDIAQALCLAADKRADGIFNITDDLPAPPQDVVTFAHELMGVEPPPEIDFETADLSPMARSFYGENKRVSNAKSKAVLGLEYRWPDYRTALQRMWDEKDW</sequence>
<dbReference type="InterPro" id="IPR001509">
    <property type="entry name" value="Epimerase_deHydtase"/>
</dbReference>
<evidence type="ECO:0000313" key="4">
    <source>
        <dbReference type="Proteomes" id="UP001597101"/>
    </source>
</evidence>
<name>A0ABW3FHF7_9HYPH</name>